<comment type="pathway">
    <text evidence="2">Protein modification; protein ubiquitination.</text>
</comment>
<organism evidence="13 14">
    <name type="scientific">Cherax quadricarinatus</name>
    <name type="common">Australian red claw crayfish</name>
    <dbReference type="NCBI Taxonomy" id="27406"/>
    <lineage>
        <taxon>Eukaryota</taxon>
        <taxon>Metazoa</taxon>
        <taxon>Ecdysozoa</taxon>
        <taxon>Arthropoda</taxon>
        <taxon>Crustacea</taxon>
        <taxon>Multicrustacea</taxon>
        <taxon>Malacostraca</taxon>
        <taxon>Eumalacostraca</taxon>
        <taxon>Eucarida</taxon>
        <taxon>Decapoda</taxon>
        <taxon>Pleocyemata</taxon>
        <taxon>Astacidea</taxon>
        <taxon>Parastacoidea</taxon>
        <taxon>Parastacidae</taxon>
        <taxon>Cherax</taxon>
    </lineage>
</organism>
<feature type="domain" description="PHD-type" evidence="12">
    <location>
        <begin position="104"/>
        <end position="219"/>
    </location>
</feature>
<evidence type="ECO:0000259" key="11">
    <source>
        <dbReference type="PROSITE" id="PS50089"/>
    </source>
</evidence>
<dbReference type="EMBL" id="JARKIK010000030">
    <property type="protein sequence ID" value="KAK8741568.1"/>
    <property type="molecule type" value="Genomic_DNA"/>
</dbReference>
<feature type="compositionally biased region" description="Basic and acidic residues" evidence="10">
    <location>
        <begin position="387"/>
        <end position="405"/>
    </location>
</feature>
<feature type="region of interest" description="Disordered" evidence="10">
    <location>
        <begin position="578"/>
        <end position="609"/>
    </location>
</feature>
<accession>A0AAW0XAP4</accession>
<feature type="compositionally biased region" description="Polar residues" evidence="10">
    <location>
        <begin position="406"/>
        <end position="420"/>
    </location>
</feature>
<dbReference type="CDD" id="cd16448">
    <property type="entry name" value="RING-H2"/>
    <property type="match status" value="1"/>
</dbReference>
<evidence type="ECO:0000256" key="5">
    <source>
        <dbReference type="ARBA" id="ARBA00022771"/>
    </source>
</evidence>
<dbReference type="Proteomes" id="UP001445076">
    <property type="component" value="Unassembled WGS sequence"/>
</dbReference>
<evidence type="ECO:0000256" key="9">
    <source>
        <dbReference type="PROSITE-ProRule" id="PRU00175"/>
    </source>
</evidence>
<dbReference type="PANTHER" id="PTHR12420:SF42">
    <property type="entry name" value="G2_M PHASE-SPECIFIC E3 UBIQUITIN-PROTEIN LIGASE"/>
    <property type="match status" value="1"/>
</dbReference>
<keyword evidence="4" id="KW-0479">Metal-binding</keyword>
<dbReference type="InterPro" id="IPR011011">
    <property type="entry name" value="Znf_FYVE_PHD"/>
</dbReference>
<dbReference type="InterPro" id="IPR009057">
    <property type="entry name" value="Homeodomain-like_sf"/>
</dbReference>
<evidence type="ECO:0000259" key="12">
    <source>
        <dbReference type="PROSITE" id="PS51805"/>
    </source>
</evidence>
<dbReference type="InterPro" id="IPR013083">
    <property type="entry name" value="Znf_RING/FYVE/PHD"/>
</dbReference>
<evidence type="ECO:0000256" key="1">
    <source>
        <dbReference type="ARBA" id="ARBA00004123"/>
    </source>
</evidence>
<dbReference type="SUPFAM" id="SSF57903">
    <property type="entry name" value="FYVE/PHD zinc finger"/>
    <property type="match status" value="1"/>
</dbReference>
<comment type="caution">
    <text evidence="13">The sequence shown here is derived from an EMBL/GenBank/DDBJ whole genome shotgun (WGS) entry which is preliminary data.</text>
</comment>
<feature type="compositionally biased region" description="Basic and acidic residues" evidence="10">
    <location>
        <begin position="76"/>
        <end position="96"/>
    </location>
</feature>
<keyword evidence="7" id="KW-0862">Zinc</keyword>
<dbReference type="SUPFAM" id="SSF57850">
    <property type="entry name" value="RING/U-box"/>
    <property type="match status" value="1"/>
</dbReference>
<keyword evidence="3" id="KW-0808">Transferase</keyword>
<dbReference type="InterPro" id="IPR001841">
    <property type="entry name" value="Znf_RING"/>
</dbReference>
<evidence type="ECO:0000313" key="14">
    <source>
        <dbReference type="Proteomes" id="UP001445076"/>
    </source>
</evidence>
<name>A0AAW0XAP4_CHEQU</name>
<protein>
    <recommendedName>
        <fullName evidence="15">G2/M phase-specific E3 ubiquitin-protein ligase</fullName>
    </recommendedName>
</protein>
<dbReference type="SMART" id="SM00249">
    <property type="entry name" value="PHD"/>
    <property type="match status" value="3"/>
</dbReference>
<dbReference type="Gene3D" id="1.10.10.60">
    <property type="entry name" value="Homeodomain-like"/>
    <property type="match status" value="1"/>
</dbReference>
<dbReference type="InterPro" id="IPR034732">
    <property type="entry name" value="EPHD"/>
</dbReference>
<keyword evidence="5 9" id="KW-0863">Zinc-finger</keyword>
<dbReference type="SUPFAM" id="SSF46689">
    <property type="entry name" value="Homeodomain-like"/>
    <property type="match status" value="1"/>
</dbReference>
<dbReference type="Pfam" id="PF13771">
    <property type="entry name" value="zf-HC5HC2H"/>
    <property type="match status" value="1"/>
</dbReference>
<evidence type="ECO:0008006" key="15">
    <source>
        <dbReference type="Google" id="ProtNLM"/>
    </source>
</evidence>
<evidence type="ECO:0000256" key="3">
    <source>
        <dbReference type="ARBA" id="ARBA00022679"/>
    </source>
</evidence>
<dbReference type="GO" id="GO:0008270">
    <property type="term" value="F:zinc ion binding"/>
    <property type="evidence" value="ECO:0007669"/>
    <property type="project" value="UniProtKB-KW"/>
</dbReference>
<dbReference type="CDD" id="cd15669">
    <property type="entry name" value="ePHD_PHF7_G2E3_like"/>
    <property type="match status" value="1"/>
</dbReference>
<evidence type="ECO:0000256" key="7">
    <source>
        <dbReference type="ARBA" id="ARBA00022833"/>
    </source>
</evidence>
<evidence type="ECO:0000256" key="6">
    <source>
        <dbReference type="ARBA" id="ARBA00022786"/>
    </source>
</evidence>
<evidence type="ECO:0000256" key="8">
    <source>
        <dbReference type="ARBA" id="ARBA00023242"/>
    </source>
</evidence>
<dbReference type="PROSITE" id="PS50089">
    <property type="entry name" value="ZF_RING_2"/>
    <property type="match status" value="1"/>
</dbReference>
<feature type="region of interest" description="Disordered" evidence="10">
    <location>
        <begin position="735"/>
        <end position="766"/>
    </location>
</feature>
<keyword evidence="8" id="KW-0539">Nucleus</keyword>
<dbReference type="AlphaFoldDB" id="A0AAW0XAP4"/>
<feature type="non-terminal residue" evidence="13">
    <location>
        <position position="1"/>
    </location>
</feature>
<comment type="subcellular location">
    <subcellularLocation>
        <location evidence="1">Nucleus</location>
    </subcellularLocation>
</comment>
<proteinExistence type="predicted"/>
<dbReference type="PROSITE" id="PS51805">
    <property type="entry name" value="EPHD"/>
    <property type="match status" value="1"/>
</dbReference>
<feature type="domain" description="RING-type" evidence="11">
    <location>
        <begin position="233"/>
        <end position="281"/>
    </location>
</feature>
<dbReference type="InterPro" id="IPR059102">
    <property type="entry name" value="PHD_PHF7/G2E3-like"/>
</dbReference>
<dbReference type="Pfam" id="PF26054">
    <property type="entry name" value="PHD_G2E3"/>
    <property type="match status" value="1"/>
</dbReference>
<dbReference type="InterPro" id="IPR051188">
    <property type="entry name" value="PHD-type_Zinc_Finger"/>
</dbReference>
<dbReference type="InterPro" id="IPR042013">
    <property type="entry name" value="PHF7/G2E3_ePHD"/>
</dbReference>
<dbReference type="Gene3D" id="3.30.40.10">
    <property type="entry name" value="Zinc/RING finger domain, C3HC4 (zinc finger)"/>
    <property type="match status" value="3"/>
</dbReference>
<dbReference type="GO" id="GO:0005634">
    <property type="term" value="C:nucleus"/>
    <property type="evidence" value="ECO:0007669"/>
    <property type="project" value="UniProtKB-SubCell"/>
</dbReference>
<dbReference type="InterPro" id="IPR001965">
    <property type="entry name" value="Znf_PHD"/>
</dbReference>
<reference evidence="13 14" key="1">
    <citation type="journal article" date="2024" name="BMC Genomics">
        <title>Genome assembly of redclaw crayfish (Cherax quadricarinatus) provides insights into its immune adaptation and hypoxia tolerance.</title>
        <authorList>
            <person name="Liu Z."/>
            <person name="Zheng J."/>
            <person name="Li H."/>
            <person name="Fang K."/>
            <person name="Wang S."/>
            <person name="He J."/>
            <person name="Zhou D."/>
            <person name="Weng S."/>
            <person name="Chi M."/>
            <person name="Gu Z."/>
            <person name="He J."/>
            <person name="Li F."/>
            <person name="Wang M."/>
        </authorList>
    </citation>
    <scope>NUCLEOTIDE SEQUENCE [LARGE SCALE GENOMIC DNA]</scope>
    <source>
        <strain evidence="13">ZL_2023a</strain>
    </source>
</reference>
<keyword evidence="14" id="KW-1185">Reference proteome</keyword>
<evidence type="ECO:0000256" key="10">
    <source>
        <dbReference type="SAM" id="MobiDB-lite"/>
    </source>
</evidence>
<evidence type="ECO:0000313" key="13">
    <source>
        <dbReference type="EMBL" id="KAK8741568.1"/>
    </source>
</evidence>
<gene>
    <name evidence="13" type="ORF">OTU49_002272</name>
</gene>
<keyword evidence="6" id="KW-0833">Ubl conjugation pathway</keyword>
<sequence length="921" mass="104101">VNGGRGVARGKFIMNRSASRGSRTNSYQFEDVKEACRRVQKNELSIEEAVKQYGIPRSTFLCNLKKMWKYSKQHKDKNVDKNRKTKSKEKNGHKMSAETSKNVKGLCCFCNVGHEQELQLGKLYTFNNISVHYYCLLFSSGLPQNGDDDEGIMGFLPQDIEKEIQRGRKLTCCYCFKRGATVGCSTKKCRRTYHYLCGLEHYAIGKFANDFRSYCVDHRDYQQGNGIGKKVECPICMEELRADPKTAVWAPCCKRNSWFHKLCLQKLALSAGYFFKCPLCNDKDTFLQEMQNVGIFVPEKDASWELEPNAFSDLLERPIHCDAPKCKCPDGRKSDEDGTRWEILLCNLCGSTGVHIACGGLPFTCVHWTCPVCADMVADSVKRMQQEDRDRRLKERNFKLKHDSQESTSYEKPSSSNQNMVVDVGDRDRTPYKRKLDVLNRIEKTPLKLNVSDNSTVLKITYESDSDNEIDIESGEYQISPHTIIRELEEHGEELPIQLRKLKGFAVQAQKRMLELRLTEADMVKMAKESPQYKSFCLDKSDITRFYRYSLPLEKMLQIVPIIKVIFAIREAVVKEAQSSSSKKQKRAKSLTPNSGRKGRNPDPRTPKIKIPLLKSALAQTLIASGKSSRAVGQCKMEEIGDSTSSDGCSMQSAQHFIKTEQSSFLDHSNVMSKVHKNLKDGVSETVFCISSNSAITDAASTLSPKSLKSSEEPSEISNTKLAVPVFPLQSDKFSASNEVKQDQDKVDKKNENRKNNTRITGINQETQTSGACRKLSLQFSASTENLDDCHFSSPSMFISLNSSARYENVLAQRPLLAATNIKELCSSSDVELVKSTNKKLTDVDDIPATPLDEKMEQRVLGVNLVMRENHKLRQTVLMPFKPDNMLNIEPTKAKKVKSQSLDKIKYVQKTLSPFILKKAS</sequence>
<dbReference type="PANTHER" id="PTHR12420">
    <property type="entry name" value="PHD FINGER PROTEIN"/>
    <property type="match status" value="1"/>
</dbReference>
<evidence type="ECO:0000256" key="2">
    <source>
        <dbReference type="ARBA" id="ARBA00004906"/>
    </source>
</evidence>
<feature type="region of interest" description="Disordered" evidence="10">
    <location>
        <begin position="73"/>
        <end position="96"/>
    </location>
</feature>
<feature type="region of interest" description="Disordered" evidence="10">
    <location>
        <begin position="387"/>
        <end position="422"/>
    </location>
</feature>
<evidence type="ECO:0000256" key="4">
    <source>
        <dbReference type="ARBA" id="ARBA00022723"/>
    </source>
</evidence>
<feature type="compositionally biased region" description="Basic and acidic residues" evidence="10">
    <location>
        <begin position="740"/>
        <end position="755"/>
    </location>
</feature>